<dbReference type="PANTHER" id="PTHR34817:SF1">
    <property type="entry name" value="NUCLEOTIDYLTRANSFERASE"/>
    <property type="match status" value="1"/>
</dbReference>
<sequence length="230" mass="25493">MTEILLAGVVGSTAYGLATADSDVDRLGVFAAPTGALLGLRTPRESIVTTAPDRTLHEARKWCLLALGGNPTVMELVWLPDDLYETRTTFGDELIGIRAAFLSAERVRHAYLGYAGRQFRKLENHEDGAFSAGARRRTAKHARHLARLVHQGRELYATGRLRIRLDDPGWYHRFGDRVAAGDLEAGRRLLAEAETDFGRIRTPLPDRPDEAPVEDWLRAVRAAHYTPAAD</sequence>
<name>A0ABN0XDX2_9ACTN</name>
<evidence type="ECO:0000313" key="2">
    <source>
        <dbReference type="Proteomes" id="UP001501822"/>
    </source>
</evidence>
<keyword evidence="2" id="KW-1185">Reference proteome</keyword>
<dbReference type="EMBL" id="BAAABM010000054">
    <property type="protein sequence ID" value="GAA0361485.1"/>
    <property type="molecule type" value="Genomic_DNA"/>
</dbReference>
<protein>
    <recommendedName>
        <fullName evidence="3">Nucleotidyltransferase</fullName>
    </recommendedName>
</protein>
<comment type="caution">
    <text evidence="1">The sequence shown here is derived from an EMBL/GenBank/DDBJ whole genome shotgun (WGS) entry which is preliminary data.</text>
</comment>
<evidence type="ECO:0000313" key="1">
    <source>
        <dbReference type="EMBL" id="GAA0361485.1"/>
    </source>
</evidence>
<dbReference type="RefSeq" id="WP_252806007.1">
    <property type="nucleotide sequence ID" value="NZ_BAAABM010000054.1"/>
</dbReference>
<accession>A0ABN0XDX2</accession>
<dbReference type="Pfam" id="PF10127">
    <property type="entry name" value="RlaP"/>
    <property type="match status" value="1"/>
</dbReference>
<organism evidence="1 2">
    <name type="scientific">Actinoallomurus spadix</name>
    <dbReference type="NCBI Taxonomy" id="79912"/>
    <lineage>
        <taxon>Bacteria</taxon>
        <taxon>Bacillati</taxon>
        <taxon>Actinomycetota</taxon>
        <taxon>Actinomycetes</taxon>
        <taxon>Streptosporangiales</taxon>
        <taxon>Thermomonosporaceae</taxon>
        <taxon>Actinoallomurus</taxon>
    </lineage>
</organism>
<proteinExistence type="predicted"/>
<gene>
    <name evidence="1" type="ORF">GCM10010151_59330</name>
</gene>
<reference evidence="1 2" key="1">
    <citation type="journal article" date="2019" name="Int. J. Syst. Evol. Microbiol.">
        <title>The Global Catalogue of Microorganisms (GCM) 10K type strain sequencing project: providing services to taxonomists for standard genome sequencing and annotation.</title>
        <authorList>
            <consortium name="The Broad Institute Genomics Platform"/>
            <consortium name="The Broad Institute Genome Sequencing Center for Infectious Disease"/>
            <person name="Wu L."/>
            <person name="Ma J."/>
        </authorList>
    </citation>
    <scope>NUCLEOTIDE SEQUENCE [LARGE SCALE GENOMIC DNA]</scope>
    <source>
        <strain evidence="1 2">JCM 3146</strain>
    </source>
</reference>
<evidence type="ECO:0008006" key="3">
    <source>
        <dbReference type="Google" id="ProtNLM"/>
    </source>
</evidence>
<dbReference type="Proteomes" id="UP001501822">
    <property type="component" value="Unassembled WGS sequence"/>
</dbReference>
<dbReference type="InterPro" id="IPR018775">
    <property type="entry name" value="RlaP"/>
</dbReference>
<dbReference type="PANTHER" id="PTHR34817">
    <property type="entry name" value="NUCLEOTIDYLTRANSFERASE"/>
    <property type="match status" value="1"/>
</dbReference>